<reference evidence="1 2" key="1">
    <citation type="submission" date="2024-02" db="EMBL/GenBank/DDBJ databases">
        <authorList>
            <person name="Chen Y."/>
            <person name="Shah S."/>
            <person name="Dougan E. K."/>
            <person name="Thang M."/>
            <person name="Chan C."/>
        </authorList>
    </citation>
    <scope>NUCLEOTIDE SEQUENCE [LARGE SCALE GENOMIC DNA]</scope>
</reference>
<proteinExistence type="predicted"/>
<dbReference type="Proteomes" id="UP001642484">
    <property type="component" value="Unassembled WGS sequence"/>
</dbReference>
<dbReference type="EMBL" id="CAXAMN010025583">
    <property type="protein sequence ID" value="CAK9096220.1"/>
    <property type="molecule type" value="Genomic_DNA"/>
</dbReference>
<comment type="caution">
    <text evidence="1">The sequence shown here is derived from an EMBL/GenBank/DDBJ whole genome shotgun (WGS) entry which is preliminary data.</text>
</comment>
<evidence type="ECO:0000313" key="1">
    <source>
        <dbReference type="EMBL" id="CAK9096220.1"/>
    </source>
</evidence>
<name>A0ABP0R9D8_9DINO</name>
<gene>
    <name evidence="1" type="ORF">CCMP2556_LOCUS45761</name>
</gene>
<keyword evidence="2" id="KW-1185">Reference proteome</keyword>
<organism evidence="1 2">
    <name type="scientific">Durusdinium trenchii</name>
    <dbReference type="NCBI Taxonomy" id="1381693"/>
    <lineage>
        <taxon>Eukaryota</taxon>
        <taxon>Sar</taxon>
        <taxon>Alveolata</taxon>
        <taxon>Dinophyceae</taxon>
        <taxon>Suessiales</taxon>
        <taxon>Symbiodiniaceae</taxon>
        <taxon>Durusdinium</taxon>
    </lineage>
</organism>
<protein>
    <submittedName>
        <fullName evidence="1">Uncharacterized protein</fullName>
    </submittedName>
</protein>
<sequence length="110" mass="12589">MHFNHIRTTGDSTTRSVWGFTGPAQARQSSVPNAGRRIRLCMWPRVCVGQRENSTIQSPIVWTSRKERLFQRTGFQCFAETSPLSSARMVYCQAKPREGSMFRPPANDWP</sequence>
<evidence type="ECO:0000313" key="2">
    <source>
        <dbReference type="Proteomes" id="UP001642484"/>
    </source>
</evidence>
<accession>A0ABP0R9D8</accession>